<dbReference type="InterPro" id="IPR020016">
    <property type="entry name" value="Decahaem-assoc_OM_MtrB/PioB"/>
</dbReference>
<evidence type="ECO:0000256" key="2">
    <source>
        <dbReference type="ARBA" id="ARBA00023136"/>
    </source>
</evidence>
<accession>A0ABX8DJG4</accession>
<name>A0ABX8DJG4_9GAMM</name>
<evidence type="ECO:0000313" key="5">
    <source>
        <dbReference type="EMBL" id="QVK24126.1"/>
    </source>
</evidence>
<evidence type="ECO:0000256" key="4">
    <source>
        <dbReference type="SAM" id="SignalP"/>
    </source>
</evidence>
<evidence type="ECO:0000256" key="1">
    <source>
        <dbReference type="ARBA" id="ARBA00004442"/>
    </source>
</evidence>
<proteinExistence type="predicted"/>
<feature type="signal peptide" evidence="4">
    <location>
        <begin position="1"/>
        <end position="19"/>
    </location>
</feature>
<evidence type="ECO:0000313" key="6">
    <source>
        <dbReference type="Proteomes" id="UP000676428"/>
    </source>
</evidence>
<evidence type="ECO:0000256" key="3">
    <source>
        <dbReference type="ARBA" id="ARBA00023237"/>
    </source>
</evidence>
<protein>
    <submittedName>
        <fullName evidence="5">MtrB/PioB family decaheme-associated outer membrane protein</fullName>
    </submittedName>
</protein>
<keyword evidence="4" id="KW-0732">Signal</keyword>
<dbReference type="Proteomes" id="UP000676428">
    <property type="component" value="Chromosome"/>
</dbReference>
<dbReference type="EMBL" id="CP074572">
    <property type="protein sequence ID" value="QVK24126.1"/>
    <property type="molecule type" value="Genomic_DNA"/>
</dbReference>
<dbReference type="Gene3D" id="2.40.170.20">
    <property type="entry name" value="TonB-dependent receptor, beta-barrel domain"/>
    <property type="match status" value="1"/>
</dbReference>
<gene>
    <name evidence="5" type="ORF">KHX94_05925</name>
</gene>
<dbReference type="NCBIfam" id="TIGR03509">
    <property type="entry name" value="OMP_MtrB_PioB"/>
    <property type="match status" value="1"/>
</dbReference>
<dbReference type="InterPro" id="IPR036942">
    <property type="entry name" value="Beta-barrel_TonB_sf"/>
</dbReference>
<sequence length="579" mass="64588">MKLNLITLAIVFATTPVMAADFSLTKANTSKVNVNTWKCKGCTDPSMLSGDVAVGIGYSNIDDVHAANVLGQEDTGTFAAVNGRLSVNSNSGWRVETNANNLGMKNGDAGIKVTKDDLKLYANYDQLNYLKSDKTLTPYYFSQDQLISATPYSPVLGVERNRFTLGADAQTDMLGLALNGDLSFRSEEKLGHKRVSVATPSPINLAQPIDSRTNELLASSSLSGDNWLAAISYLGSVYNNHAQEIYHETYGSLLAPDPDNEAHQLTLSGNIRGQQSVFDARVSAGRMIQDSSLVNAQISPIQSWDGQINTLDVDANYMLMASDRLRIQLAGRYSDRDNKSSSFEFPQYDFNAKTGILFNNLALDTKSTRGSAKFQYRLAKDYRIDAGYQFDRKERNYSDRETTDEHQLWAKVKMTGLELWKIELKGGVSRRDGSRYLANEFTNVEENPLLRKYYLADRDRVEAEMRLFHQPLPSLSVVMNLRFANDDYTNTKIGLTDDRNYSYQLSVNYLVNKQLSLYSFVSQEWIDANQSGAQWKAEINDRFVSLGGGFEYQGLLQNKLILGAIICLPTVIATQITQP</sequence>
<dbReference type="Pfam" id="PF11854">
    <property type="entry name" value="MtrB_PioB"/>
    <property type="match status" value="1"/>
</dbReference>
<dbReference type="SUPFAM" id="SSF56935">
    <property type="entry name" value="Porins"/>
    <property type="match status" value="1"/>
</dbReference>
<feature type="chain" id="PRO_5045659397" evidence="4">
    <location>
        <begin position="20"/>
        <end position="579"/>
    </location>
</feature>
<keyword evidence="3" id="KW-0998">Cell outer membrane</keyword>
<reference evidence="5 6" key="1">
    <citation type="journal article" date="2012" name="Int. J. Syst. Evol. Microbiol.">
        <title>Shewanella dokdonensis sp. nov., isolated from seawater.</title>
        <authorList>
            <person name="Sung H.R."/>
            <person name="Yoon J.H."/>
            <person name="Ghim S.Y."/>
        </authorList>
    </citation>
    <scope>NUCLEOTIDE SEQUENCE [LARGE SCALE GENOMIC DNA]</scope>
    <source>
        <strain evidence="5 6">DSM 23626</strain>
    </source>
</reference>
<keyword evidence="6" id="KW-1185">Reference proteome</keyword>
<comment type="subcellular location">
    <subcellularLocation>
        <location evidence="1">Cell outer membrane</location>
    </subcellularLocation>
</comment>
<keyword evidence="2" id="KW-0472">Membrane</keyword>
<organism evidence="5 6">
    <name type="scientific">Shewanella dokdonensis</name>
    <dbReference type="NCBI Taxonomy" id="712036"/>
    <lineage>
        <taxon>Bacteria</taxon>
        <taxon>Pseudomonadati</taxon>
        <taxon>Pseudomonadota</taxon>
        <taxon>Gammaproteobacteria</taxon>
        <taxon>Alteromonadales</taxon>
        <taxon>Shewanellaceae</taxon>
        <taxon>Shewanella</taxon>
    </lineage>
</organism>